<keyword evidence="5 8" id="KW-1133">Transmembrane helix</keyword>
<evidence type="ECO:0000256" key="5">
    <source>
        <dbReference type="ARBA" id="ARBA00022989"/>
    </source>
</evidence>
<dbReference type="InterPro" id="IPR050487">
    <property type="entry name" value="FtsQ_DivIB"/>
</dbReference>
<dbReference type="PANTHER" id="PTHR37820:SF1">
    <property type="entry name" value="CELL DIVISION PROTEIN FTSQ"/>
    <property type="match status" value="1"/>
</dbReference>
<keyword evidence="4 8" id="KW-0812">Transmembrane</keyword>
<sequence>MKARSKKKRNRFRWLLFSAIALIGIGYYVLSLSIWNIQEISIEGTAMISPQELRELSGLPIGRNLFFTSFRTARTNLDQVGAIKKYRINRRPPATVLVRVEERRPIAILVVNGRFTIVDRDGFVLNNDPRLNLHLLNSVELPVITGLGSGEIVAGKRIAPKLSFLINDTVVELASLLGSRRINLEVGSYRRISILLDDVLRINLGQDTQVKTKISVVKRLLPLIGGRWNEVEYIDVRFPETPVIKYKS</sequence>
<comment type="caution">
    <text evidence="10">The sequence shown here is derived from an EMBL/GenBank/DDBJ whole genome shotgun (WGS) entry which is preliminary data.</text>
</comment>
<feature type="transmembrane region" description="Helical" evidence="8">
    <location>
        <begin position="12"/>
        <end position="30"/>
    </location>
</feature>
<evidence type="ECO:0000256" key="8">
    <source>
        <dbReference type="SAM" id="Phobius"/>
    </source>
</evidence>
<reference evidence="10 11" key="1">
    <citation type="journal article" date="2016" name="Nat. Commun.">
        <title>Thousands of microbial genomes shed light on interconnected biogeochemical processes in an aquifer system.</title>
        <authorList>
            <person name="Anantharaman K."/>
            <person name="Brown C.T."/>
            <person name="Hug L.A."/>
            <person name="Sharon I."/>
            <person name="Castelle C.J."/>
            <person name="Probst A.J."/>
            <person name="Thomas B.C."/>
            <person name="Singh A."/>
            <person name="Wilkins M.J."/>
            <person name="Karaoz U."/>
            <person name="Brodie E.L."/>
            <person name="Williams K.H."/>
            <person name="Hubbard S.S."/>
            <person name="Banfield J.F."/>
        </authorList>
    </citation>
    <scope>NUCLEOTIDE SEQUENCE [LARGE SCALE GENOMIC DNA]</scope>
</reference>
<accession>A0A1F4T5X4</accession>
<gene>
    <name evidence="10" type="ORF">A3K49_04410</name>
</gene>
<evidence type="ECO:0000256" key="6">
    <source>
        <dbReference type="ARBA" id="ARBA00023136"/>
    </source>
</evidence>
<keyword evidence="2" id="KW-1003">Cell membrane</keyword>
<dbReference type="AlphaFoldDB" id="A0A1F4T5X4"/>
<dbReference type="Gene3D" id="3.10.20.310">
    <property type="entry name" value="membrane protein fhac"/>
    <property type="match status" value="1"/>
</dbReference>
<dbReference type="Pfam" id="PF03799">
    <property type="entry name" value="FtsQ_DivIB_C"/>
    <property type="match status" value="1"/>
</dbReference>
<feature type="domain" description="POTRA" evidence="9">
    <location>
        <begin position="35"/>
        <end position="103"/>
    </location>
</feature>
<keyword evidence="7" id="KW-0131">Cell cycle</keyword>
<dbReference type="GO" id="GO:0005886">
    <property type="term" value="C:plasma membrane"/>
    <property type="evidence" value="ECO:0007669"/>
    <property type="project" value="TreeGrafter"/>
</dbReference>
<protein>
    <recommendedName>
        <fullName evidence="9">POTRA domain-containing protein</fullName>
    </recommendedName>
</protein>
<dbReference type="PANTHER" id="PTHR37820">
    <property type="entry name" value="CELL DIVISION PROTEIN DIVIB"/>
    <property type="match status" value="1"/>
</dbReference>
<dbReference type="EMBL" id="MEUG01000001">
    <property type="protein sequence ID" value="OGC28211.1"/>
    <property type="molecule type" value="Genomic_DNA"/>
</dbReference>
<evidence type="ECO:0000256" key="3">
    <source>
        <dbReference type="ARBA" id="ARBA00022618"/>
    </source>
</evidence>
<dbReference type="InterPro" id="IPR034746">
    <property type="entry name" value="POTRA"/>
</dbReference>
<keyword evidence="3" id="KW-0132">Cell division</keyword>
<evidence type="ECO:0000259" key="9">
    <source>
        <dbReference type="PROSITE" id="PS51779"/>
    </source>
</evidence>
<dbReference type="InterPro" id="IPR013685">
    <property type="entry name" value="POTRA_FtsQ_type"/>
</dbReference>
<evidence type="ECO:0000256" key="1">
    <source>
        <dbReference type="ARBA" id="ARBA00004370"/>
    </source>
</evidence>
<dbReference type="GO" id="GO:0051301">
    <property type="term" value="P:cell division"/>
    <property type="evidence" value="ECO:0007669"/>
    <property type="project" value="UniProtKB-KW"/>
</dbReference>
<name>A0A1F4T5X4_UNCSA</name>
<keyword evidence="6 8" id="KW-0472">Membrane</keyword>
<dbReference type="Pfam" id="PF08478">
    <property type="entry name" value="POTRA_1"/>
    <property type="match status" value="1"/>
</dbReference>
<dbReference type="PROSITE" id="PS51779">
    <property type="entry name" value="POTRA"/>
    <property type="match status" value="1"/>
</dbReference>
<dbReference type="InterPro" id="IPR005548">
    <property type="entry name" value="Cell_div_FtsQ/DivIB_C"/>
</dbReference>
<evidence type="ECO:0000313" key="10">
    <source>
        <dbReference type="EMBL" id="OGC28211.1"/>
    </source>
</evidence>
<proteinExistence type="predicted"/>
<dbReference type="Proteomes" id="UP000178602">
    <property type="component" value="Unassembled WGS sequence"/>
</dbReference>
<evidence type="ECO:0000256" key="4">
    <source>
        <dbReference type="ARBA" id="ARBA00022692"/>
    </source>
</evidence>
<evidence type="ECO:0000313" key="11">
    <source>
        <dbReference type="Proteomes" id="UP000178602"/>
    </source>
</evidence>
<organism evidence="10 11">
    <name type="scientific">candidate division WOR-1 bacterium RIFOXYC12_FULL_54_18</name>
    <dbReference type="NCBI Taxonomy" id="1802584"/>
    <lineage>
        <taxon>Bacteria</taxon>
        <taxon>Bacillati</taxon>
        <taxon>Saganbacteria</taxon>
    </lineage>
</organism>
<evidence type="ECO:0000256" key="2">
    <source>
        <dbReference type="ARBA" id="ARBA00022475"/>
    </source>
</evidence>
<evidence type="ECO:0000256" key="7">
    <source>
        <dbReference type="ARBA" id="ARBA00023306"/>
    </source>
</evidence>
<comment type="subcellular location">
    <subcellularLocation>
        <location evidence="1">Membrane</location>
    </subcellularLocation>
</comment>